<evidence type="ECO:0000313" key="2">
    <source>
        <dbReference type="EMBL" id="KAI3433848.1"/>
    </source>
</evidence>
<feature type="compositionally biased region" description="Polar residues" evidence="1">
    <location>
        <begin position="24"/>
        <end position="40"/>
    </location>
</feature>
<reference evidence="2" key="1">
    <citation type="journal article" date="2019" name="Plant J.">
        <title>Chlorella vulgaris genome assembly and annotation reveals the molecular basis for metabolic acclimation to high light conditions.</title>
        <authorList>
            <person name="Cecchin M."/>
            <person name="Marcolungo L."/>
            <person name="Rossato M."/>
            <person name="Girolomoni L."/>
            <person name="Cosentino E."/>
            <person name="Cuine S."/>
            <person name="Li-Beisson Y."/>
            <person name="Delledonne M."/>
            <person name="Ballottari M."/>
        </authorList>
    </citation>
    <scope>NUCLEOTIDE SEQUENCE</scope>
    <source>
        <strain evidence="2">211/11P</strain>
    </source>
</reference>
<dbReference type="EMBL" id="SIDB01000004">
    <property type="protein sequence ID" value="KAI3433848.1"/>
    <property type="molecule type" value="Genomic_DNA"/>
</dbReference>
<name>A0A9D4YZ01_CHLVU</name>
<accession>A0A9D4YZ01</accession>
<protein>
    <submittedName>
        <fullName evidence="2">Uncharacterized protein</fullName>
    </submittedName>
</protein>
<dbReference type="Proteomes" id="UP001055712">
    <property type="component" value="Unassembled WGS sequence"/>
</dbReference>
<comment type="caution">
    <text evidence="2">The sequence shown here is derived from an EMBL/GenBank/DDBJ whole genome shotgun (WGS) entry which is preliminary data.</text>
</comment>
<organism evidence="2 3">
    <name type="scientific">Chlorella vulgaris</name>
    <name type="common">Green alga</name>
    <dbReference type="NCBI Taxonomy" id="3077"/>
    <lineage>
        <taxon>Eukaryota</taxon>
        <taxon>Viridiplantae</taxon>
        <taxon>Chlorophyta</taxon>
        <taxon>core chlorophytes</taxon>
        <taxon>Trebouxiophyceae</taxon>
        <taxon>Chlorellales</taxon>
        <taxon>Chlorellaceae</taxon>
        <taxon>Chlorella clade</taxon>
        <taxon>Chlorella</taxon>
    </lineage>
</organism>
<sequence>MLRGRWQFCSHAPPAALPLADGSPTGTISPPGSLAVTNSPAAHIKPSHSSPDCHSPGSCHQTETFQRPAEASAVLHVAAATVPANATLEQLEEEELDDKEPVHTPRGGLRCLGQYYAAQLKRRTMAHLRTDLKVDDQLRQEFEKLLEEDGMDSMAWDEVTKWYDTKQYVIVTEPYERGRPVGVSLASFSMLHDAWVKHFWKPIPATTESDDEYDEQHY</sequence>
<feature type="region of interest" description="Disordered" evidence="1">
    <location>
        <begin position="13"/>
        <end position="62"/>
    </location>
</feature>
<gene>
    <name evidence="2" type="ORF">D9Q98_003651</name>
</gene>
<feature type="compositionally biased region" description="Polar residues" evidence="1">
    <location>
        <begin position="47"/>
        <end position="62"/>
    </location>
</feature>
<dbReference type="AlphaFoldDB" id="A0A9D4YZ01"/>
<evidence type="ECO:0000313" key="3">
    <source>
        <dbReference type="Proteomes" id="UP001055712"/>
    </source>
</evidence>
<reference evidence="2" key="2">
    <citation type="submission" date="2020-11" db="EMBL/GenBank/DDBJ databases">
        <authorList>
            <person name="Cecchin M."/>
            <person name="Marcolungo L."/>
            <person name="Rossato M."/>
            <person name="Girolomoni L."/>
            <person name="Cosentino E."/>
            <person name="Cuine S."/>
            <person name="Li-Beisson Y."/>
            <person name="Delledonne M."/>
            <person name="Ballottari M."/>
        </authorList>
    </citation>
    <scope>NUCLEOTIDE SEQUENCE</scope>
    <source>
        <strain evidence="2">211/11P</strain>
        <tissue evidence="2">Whole cell</tissue>
    </source>
</reference>
<keyword evidence="3" id="KW-1185">Reference proteome</keyword>
<proteinExistence type="predicted"/>
<evidence type="ECO:0000256" key="1">
    <source>
        <dbReference type="SAM" id="MobiDB-lite"/>
    </source>
</evidence>